<dbReference type="AlphaFoldDB" id="A0A0E9P8Y4"/>
<sequence>MEAASPNTSVFWVSSHNGEQVASVKARTVYF</sequence>
<name>A0A0E9P8Y4_ANGAN</name>
<evidence type="ECO:0000313" key="1">
    <source>
        <dbReference type="EMBL" id="JAH01136.1"/>
    </source>
</evidence>
<dbReference type="EMBL" id="GBXM01107441">
    <property type="protein sequence ID" value="JAH01136.1"/>
    <property type="molecule type" value="Transcribed_RNA"/>
</dbReference>
<accession>A0A0E9P8Y4</accession>
<protein>
    <submittedName>
        <fullName evidence="1">Uncharacterized protein</fullName>
    </submittedName>
</protein>
<proteinExistence type="predicted"/>
<reference evidence="1" key="2">
    <citation type="journal article" date="2015" name="Fish Shellfish Immunol.">
        <title>Early steps in the European eel (Anguilla anguilla)-Vibrio vulnificus interaction in the gills: Role of the RtxA13 toxin.</title>
        <authorList>
            <person name="Callol A."/>
            <person name="Pajuelo D."/>
            <person name="Ebbesson L."/>
            <person name="Teles M."/>
            <person name="MacKenzie S."/>
            <person name="Amaro C."/>
        </authorList>
    </citation>
    <scope>NUCLEOTIDE SEQUENCE</scope>
</reference>
<reference evidence="1" key="1">
    <citation type="submission" date="2014-11" db="EMBL/GenBank/DDBJ databases">
        <authorList>
            <person name="Amaro Gonzalez C."/>
        </authorList>
    </citation>
    <scope>NUCLEOTIDE SEQUENCE</scope>
</reference>
<organism evidence="1">
    <name type="scientific">Anguilla anguilla</name>
    <name type="common">European freshwater eel</name>
    <name type="synonym">Muraena anguilla</name>
    <dbReference type="NCBI Taxonomy" id="7936"/>
    <lineage>
        <taxon>Eukaryota</taxon>
        <taxon>Metazoa</taxon>
        <taxon>Chordata</taxon>
        <taxon>Craniata</taxon>
        <taxon>Vertebrata</taxon>
        <taxon>Euteleostomi</taxon>
        <taxon>Actinopterygii</taxon>
        <taxon>Neopterygii</taxon>
        <taxon>Teleostei</taxon>
        <taxon>Anguilliformes</taxon>
        <taxon>Anguillidae</taxon>
        <taxon>Anguilla</taxon>
    </lineage>
</organism>